<dbReference type="OrthoDB" id="9793254at2"/>
<evidence type="ECO:0008006" key="3">
    <source>
        <dbReference type="Google" id="ProtNLM"/>
    </source>
</evidence>
<reference evidence="2" key="1">
    <citation type="submission" date="2016-10" db="EMBL/GenBank/DDBJ databases">
        <authorList>
            <person name="Varghese N."/>
            <person name="Submissions S."/>
        </authorList>
    </citation>
    <scope>NUCLEOTIDE SEQUENCE [LARGE SCALE GENOMIC DNA]</scope>
    <source>
        <strain evidence="2">DSM 22376</strain>
    </source>
</reference>
<evidence type="ECO:0000313" key="2">
    <source>
        <dbReference type="Proteomes" id="UP000198951"/>
    </source>
</evidence>
<keyword evidence="2" id="KW-1185">Reference proteome</keyword>
<dbReference type="STRING" id="150146.SAMN05443667_101473"/>
<dbReference type="AlphaFoldDB" id="A0A1H3XD93"/>
<proteinExistence type="predicted"/>
<accession>A0A1H3XD93</accession>
<dbReference type="Proteomes" id="UP000198951">
    <property type="component" value="Unassembled WGS sequence"/>
</dbReference>
<evidence type="ECO:0000313" key="1">
    <source>
        <dbReference type="EMBL" id="SDZ97293.1"/>
    </source>
</evidence>
<organism evidence="1 2">
    <name type="scientific">Flavobacterium gillisiae</name>
    <dbReference type="NCBI Taxonomy" id="150146"/>
    <lineage>
        <taxon>Bacteria</taxon>
        <taxon>Pseudomonadati</taxon>
        <taxon>Bacteroidota</taxon>
        <taxon>Flavobacteriia</taxon>
        <taxon>Flavobacteriales</taxon>
        <taxon>Flavobacteriaceae</taxon>
        <taxon>Flavobacterium</taxon>
    </lineage>
</organism>
<dbReference type="EMBL" id="FNRD01000001">
    <property type="protein sequence ID" value="SDZ97293.1"/>
    <property type="molecule type" value="Genomic_DNA"/>
</dbReference>
<dbReference type="RefSeq" id="WP_091084133.1">
    <property type="nucleotide sequence ID" value="NZ_FNRD01000001.1"/>
</dbReference>
<name>A0A1H3XD93_9FLAO</name>
<sequence>MSDTKPLKRAPELQPLSHDHHHGLLLCWKIRTGIKKEVSLERIKEYTDWFFEKHLKPHFELEEKYIFTILGDNNPLIQQALSEHSRLKDLFNATTDLKENLSLIDKELEAHIRFEERVLFAEIQKVATADQLAKIKEIHTEEAFVEKDDNAFWL</sequence>
<dbReference type="Gene3D" id="1.20.120.520">
    <property type="entry name" value="nmb1532 protein domain like"/>
    <property type="match status" value="1"/>
</dbReference>
<protein>
    <recommendedName>
        <fullName evidence="3">Hemerythrin HHE cation binding domain-containing protein</fullName>
    </recommendedName>
</protein>
<gene>
    <name evidence="1" type="ORF">SAMN05443667_101473</name>
</gene>